<name>G9ENE6_9GAMM</name>
<dbReference type="STRING" id="658187.LDG_6769"/>
<evidence type="ECO:0000313" key="2">
    <source>
        <dbReference type="Proteomes" id="UP000002770"/>
    </source>
</evidence>
<dbReference type="AlphaFoldDB" id="G9ENE6"/>
<keyword evidence="2" id="KW-1185">Reference proteome</keyword>
<dbReference type="HOGENOM" id="CLU_3137173_0_0_6"/>
<reference evidence="1 2" key="1">
    <citation type="journal article" date="2011" name="BMC Genomics">
        <title>Insight into cross-talk between intra-amoebal pathogens.</title>
        <authorList>
            <person name="Gimenez G."/>
            <person name="Bertelli C."/>
            <person name="Moliner C."/>
            <person name="Robert C."/>
            <person name="Raoult D."/>
            <person name="Fournier P.E."/>
            <person name="Greub G."/>
        </authorList>
    </citation>
    <scope>NUCLEOTIDE SEQUENCE [LARGE SCALE GENOMIC DNA]</scope>
    <source>
        <strain evidence="1 2">LLAP12</strain>
    </source>
</reference>
<protein>
    <submittedName>
        <fullName evidence="1">Uncharacterized protein</fullName>
    </submittedName>
</protein>
<dbReference type="EMBL" id="JH413817">
    <property type="protein sequence ID" value="EHL31307.1"/>
    <property type="molecule type" value="Genomic_DNA"/>
</dbReference>
<proteinExistence type="predicted"/>
<gene>
    <name evidence="1" type="ORF">LDG_6769</name>
</gene>
<sequence length="49" mass="5796">MADSLFLFIRCLFPKEKLSCELNTQNLLFIMNSSTKINFYDDKLPIYCL</sequence>
<dbReference type="Proteomes" id="UP000002770">
    <property type="component" value="Unassembled WGS sequence"/>
</dbReference>
<accession>G9ENE6</accession>
<evidence type="ECO:0000313" key="1">
    <source>
        <dbReference type="EMBL" id="EHL31307.1"/>
    </source>
</evidence>
<dbReference type="InParanoid" id="G9ENE6"/>
<organism evidence="1 2">
    <name type="scientific">Legionella drancourtii LLAP12</name>
    <dbReference type="NCBI Taxonomy" id="658187"/>
    <lineage>
        <taxon>Bacteria</taxon>
        <taxon>Pseudomonadati</taxon>
        <taxon>Pseudomonadota</taxon>
        <taxon>Gammaproteobacteria</taxon>
        <taxon>Legionellales</taxon>
        <taxon>Legionellaceae</taxon>
        <taxon>Legionella</taxon>
    </lineage>
</organism>